<organism evidence="1 2">
    <name type="scientific">Romanomermis culicivorax</name>
    <name type="common">Nematode worm</name>
    <dbReference type="NCBI Taxonomy" id="13658"/>
    <lineage>
        <taxon>Eukaryota</taxon>
        <taxon>Metazoa</taxon>
        <taxon>Ecdysozoa</taxon>
        <taxon>Nematoda</taxon>
        <taxon>Enoplea</taxon>
        <taxon>Dorylaimia</taxon>
        <taxon>Mermithida</taxon>
        <taxon>Mermithoidea</taxon>
        <taxon>Mermithidae</taxon>
        <taxon>Romanomermis</taxon>
    </lineage>
</organism>
<protein>
    <submittedName>
        <fullName evidence="2">Uncharacterized protein</fullName>
    </submittedName>
</protein>
<dbReference type="AlphaFoldDB" id="A0A915HK52"/>
<accession>A0A915HK52</accession>
<dbReference type="Proteomes" id="UP000887565">
    <property type="component" value="Unplaced"/>
</dbReference>
<sequence>MGGTFAPTASNCQAQKGALRLSLEYERKLIDLCRRLIDVKATRAAMSYRSIHNLEKTESLISRICATFS</sequence>
<dbReference type="WBParaSite" id="nRc.2.0.1.t02039-RA">
    <property type="protein sequence ID" value="nRc.2.0.1.t02039-RA"/>
    <property type="gene ID" value="nRc.2.0.1.g02039"/>
</dbReference>
<name>A0A915HK52_ROMCU</name>
<evidence type="ECO:0000313" key="1">
    <source>
        <dbReference type="Proteomes" id="UP000887565"/>
    </source>
</evidence>
<keyword evidence="1" id="KW-1185">Reference proteome</keyword>
<evidence type="ECO:0000313" key="2">
    <source>
        <dbReference type="WBParaSite" id="nRc.2.0.1.t02039-RA"/>
    </source>
</evidence>
<reference evidence="2" key="1">
    <citation type="submission" date="2022-11" db="UniProtKB">
        <authorList>
            <consortium name="WormBaseParasite"/>
        </authorList>
    </citation>
    <scope>IDENTIFICATION</scope>
</reference>
<proteinExistence type="predicted"/>